<dbReference type="PROSITE" id="PS50005">
    <property type="entry name" value="TPR"/>
    <property type="match status" value="1"/>
</dbReference>
<dbReference type="AlphaFoldDB" id="A0A1I5Y8I4"/>
<evidence type="ECO:0000256" key="2">
    <source>
        <dbReference type="SAM" id="MobiDB-lite"/>
    </source>
</evidence>
<feature type="repeat" description="TPR" evidence="1">
    <location>
        <begin position="95"/>
        <end position="128"/>
    </location>
</feature>
<evidence type="ECO:0000256" key="1">
    <source>
        <dbReference type="PROSITE-ProRule" id="PRU00339"/>
    </source>
</evidence>
<evidence type="ECO:0000313" key="4">
    <source>
        <dbReference type="Proteomes" id="UP000199306"/>
    </source>
</evidence>
<feature type="region of interest" description="Disordered" evidence="2">
    <location>
        <begin position="141"/>
        <end position="189"/>
    </location>
</feature>
<dbReference type="InterPro" id="IPR011990">
    <property type="entry name" value="TPR-like_helical_dom_sf"/>
</dbReference>
<dbReference type="OrthoDB" id="597471at2"/>
<keyword evidence="1" id="KW-0802">TPR repeat</keyword>
<sequence length="238" mass="27762">MNFFVFYILLWILDNASFEKVTARNQAKVQAAEAYRKHEYQLACKYYNTISQNSFFTSPEVLLNTAHALYEAKDTLNAFKKYTQLSNLPDTKIASTTFLQLGMIACQKGDSANALAMFKKALIVKPENDLARFNYELLKKKYNQNDNQTNSAPDKSENNREQHKKSPEKPEQEQSEHRNKQEVLKNDVQRDMLKTLKDYNLTPEKARMILDAMKNSEVQYIQQRQKTVNKGTDIKQKW</sequence>
<feature type="compositionally biased region" description="Basic and acidic residues" evidence="2">
    <location>
        <begin position="154"/>
        <end position="189"/>
    </location>
</feature>
<evidence type="ECO:0000313" key="3">
    <source>
        <dbReference type="EMBL" id="SFQ40552.1"/>
    </source>
</evidence>
<feature type="compositionally biased region" description="Polar residues" evidence="2">
    <location>
        <begin position="144"/>
        <end position="153"/>
    </location>
</feature>
<reference evidence="3 4" key="1">
    <citation type="submission" date="2016-10" db="EMBL/GenBank/DDBJ databases">
        <authorList>
            <person name="de Groot N.N."/>
        </authorList>
    </citation>
    <scope>NUCLEOTIDE SEQUENCE [LARGE SCALE GENOMIC DNA]</scope>
    <source>
        <strain evidence="4">E92,LMG 26720,CCM 7988</strain>
    </source>
</reference>
<dbReference type="InterPro" id="IPR019734">
    <property type="entry name" value="TPR_rpt"/>
</dbReference>
<dbReference type="EMBL" id="FOXH01000017">
    <property type="protein sequence ID" value="SFQ40552.1"/>
    <property type="molecule type" value="Genomic_DNA"/>
</dbReference>
<dbReference type="Gene3D" id="1.25.40.10">
    <property type="entry name" value="Tetratricopeptide repeat domain"/>
    <property type="match status" value="1"/>
</dbReference>
<gene>
    <name evidence="3" type="ORF">SAMN04515674_11797</name>
</gene>
<dbReference type="RefSeq" id="WP_092019351.1">
    <property type="nucleotide sequence ID" value="NZ_FOXH01000017.1"/>
</dbReference>
<name>A0A1I5Y8I4_9BACT</name>
<dbReference type="STRING" id="1079859.SAMN04515674_11797"/>
<dbReference type="Proteomes" id="UP000199306">
    <property type="component" value="Unassembled WGS sequence"/>
</dbReference>
<dbReference type="SUPFAM" id="SSF48452">
    <property type="entry name" value="TPR-like"/>
    <property type="match status" value="1"/>
</dbReference>
<protein>
    <submittedName>
        <fullName evidence="3">Uncharacterized protein</fullName>
    </submittedName>
</protein>
<proteinExistence type="predicted"/>
<keyword evidence="4" id="KW-1185">Reference proteome</keyword>
<organism evidence="3 4">
    <name type="scientific">Pseudarcicella hirudinis</name>
    <dbReference type="NCBI Taxonomy" id="1079859"/>
    <lineage>
        <taxon>Bacteria</taxon>
        <taxon>Pseudomonadati</taxon>
        <taxon>Bacteroidota</taxon>
        <taxon>Cytophagia</taxon>
        <taxon>Cytophagales</taxon>
        <taxon>Flectobacillaceae</taxon>
        <taxon>Pseudarcicella</taxon>
    </lineage>
</organism>
<accession>A0A1I5Y8I4</accession>